<dbReference type="RefSeq" id="WP_002204082.1">
    <property type="nucleotide sequence ID" value="NZ_JH804674.1"/>
</dbReference>
<dbReference type="HOGENOM" id="CLU_208872_0_0_9"/>
<dbReference type="Proteomes" id="UP000004136">
    <property type="component" value="Unassembled WGS sequence"/>
</dbReference>
<evidence type="ECO:0000313" key="1">
    <source>
        <dbReference type="EMBL" id="EJV76296.1"/>
    </source>
</evidence>
<sequence>MGISYSNDARQFALTLHSGQETQQAIHHVMIHDPFFSHVIHHHVIHPTGFSTIPFGSSYYF</sequence>
<name>J9BBE8_BACCE</name>
<dbReference type="OrthoDB" id="2888617at2"/>
<dbReference type="AlphaFoldDB" id="J9BBE8"/>
<evidence type="ECO:0000313" key="2">
    <source>
        <dbReference type="Proteomes" id="UP000004136"/>
    </source>
</evidence>
<gene>
    <name evidence="1" type="ORF">IG3_05276</name>
</gene>
<comment type="caution">
    <text evidence="1">The sequence shown here is derived from an EMBL/GenBank/DDBJ whole genome shotgun (WGS) entry which is preliminary data.</text>
</comment>
<proteinExistence type="predicted"/>
<accession>J9BBE8</accession>
<protein>
    <submittedName>
        <fullName evidence="1">Uncharacterized protein</fullName>
    </submittedName>
</protein>
<dbReference type="EMBL" id="AHDV01000043">
    <property type="protein sequence ID" value="EJV76296.1"/>
    <property type="molecule type" value="Genomic_DNA"/>
</dbReference>
<organism evidence="1 2">
    <name type="scientific">Bacillus cereus HuA2-1</name>
    <dbReference type="NCBI Taxonomy" id="1053201"/>
    <lineage>
        <taxon>Bacteria</taxon>
        <taxon>Bacillati</taxon>
        <taxon>Bacillota</taxon>
        <taxon>Bacilli</taxon>
        <taxon>Bacillales</taxon>
        <taxon>Bacillaceae</taxon>
        <taxon>Bacillus</taxon>
        <taxon>Bacillus cereus group</taxon>
    </lineage>
</organism>
<reference evidence="1 2" key="1">
    <citation type="submission" date="2012-04" db="EMBL/GenBank/DDBJ databases">
        <title>The Genome Sequence of Bacillus cereus HuA2-1.</title>
        <authorList>
            <consortium name="The Broad Institute Genome Sequencing Platform"/>
            <consortium name="The Broad Institute Genome Sequencing Center for Infectious Disease"/>
            <person name="Feldgarden M."/>
            <person name="Van der Auwera G.A."/>
            <person name="Mahillon J."/>
            <person name="Duprez V."/>
            <person name="Timmery S."/>
            <person name="Mattelet C."/>
            <person name="Dierick K."/>
            <person name="Sun M."/>
            <person name="Yu Z."/>
            <person name="Zhu L."/>
            <person name="Hu X."/>
            <person name="Shank E.B."/>
            <person name="Swiecicka I."/>
            <person name="Hansen B.M."/>
            <person name="Andrup L."/>
            <person name="Young S.K."/>
            <person name="Zeng Q."/>
            <person name="Gargeya S."/>
            <person name="Fitzgerald M."/>
            <person name="Haas B."/>
            <person name="Abouelleil A."/>
            <person name="Alvarado L."/>
            <person name="Arachchi H.M."/>
            <person name="Berlin A."/>
            <person name="Chapman S.B."/>
            <person name="Goldberg J."/>
            <person name="Griggs A."/>
            <person name="Gujja S."/>
            <person name="Hansen M."/>
            <person name="Howarth C."/>
            <person name="Imamovic A."/>
            <person name="Larimer J."/>
            <person name="McCowen C."/>
            <person name="Montmayeur A."/>
            <person name="Murphy C."/>
            <person name="Neiman D."/>
            <person name="Pearson M."/>
            <person name="Priest M."/>
            <person name="Roberts A."/>
            <person name="Saif S."/>
            <person name="Shea T."/>
            <person name="Sisk P."/>
            <person name="Sykes S."/>
            <person name="Wortman J."/>
            <person name="Nusbaum C."/>
            <person name="Birren B."/>
        </authorList>
    </citation>
    <scope>NUCLEOTIDE SEQUENCE [LARGE SCALE GENOMIC DNA]</scope>
    <source>
        <strain evidence="1 2">HuA2-1</strain>
    </source>
</reference>